<feature type="region of interest" description="Disordered" evidence="1">
    <location>
        <begin position="243"/>
        <end position="277"/>
    </location>
</feature>
<gene>
    <name evidence="2" type="ORF">H920_16037</name>
</gene>
<dbReference type="EMBL" id="KN124001">
    <property type="protein sequence ID" value="KFO22582.1"/>
    <property type="molecule type" value="Genomic_DNA"/>
</dbReference>
<dbReference type="PANTHER" id="PTHR36462">
    <property type="entry name" value="CHROMOSOME 12 OPEN READING FRAME 71"/>
    <property type="match status" value="1"/>
</dbReference>
<dbReference type="Pfam" id="PF15480">
    <property type="entry name" value="DUF4640"/>
    <property type="match status" value="2"/>
</dbReference>
<dbReference type="Proteomes" id="UP000028990">
    <property type="component" value="Unassembled WGS sequence"/>
</dbReference>
<feature type="compositionally biased region" description="Basic and acidic residues" evidence="1">
    <location>
        <begin position="243"/>
        <end position="256"/>
    </location>
</feature>
<accession>A0A091CVH7</accession>
<proteinExistence type="predicted"/>
<feature type="compositionally biased region" description="Acidic residues" evidence="1">
    <location>
        <begin position="99"/>
        <end position="108"/>
    </location>
</feature>
<feature type="compositionally biased region" description="Polar residues" evidence="1">
    <location>
        <begin position="109"/>
        <end position="122"/>
    </location>
</feature>
<name>A0A091CVH7_FUKDA</name>
<organism evidence="2 3">
    <name type="scientific">Fukomys damarensis</name>
    <name type="common">Damaraland mole rat</name>
    <name type="synonym">Cryptomys damarensis</name>
    <dbReference type="NCBI Taxonomy" id="885580"/>
    <lineage>
        <taxon>Eukaryota</taxon>
        <taxon>Metazoa</taxon>
        <taxon>Chordata</taxon>
        <taxon>Craniata</taxon>
        <taxon>Vertebrata</taxon>
        <taxon>Euteleostomi</taxon>
        <taxon>Mammalia</taxon>
        <taxon>Eutheria</taxon>
        <taxon>Euarchontoglires</taxon>
        <taxon>Glires</taxon>
        <taxon>Rodentia</taxon>
        <taxon>Hystricomorpha</taxon>
        <taxon>Bathyergidae</taxon>
        <taxon>Fukomys</taxon>
    </lineage>
</organism>
<feature type="region of interest" description="Disordered" evidence="1">
    <location>
        <begin position="1"/>
        <end position="30"/>
    </location>
</feature>
<reference evidence="2 3" key="1">
    <citation type="submission" date="2013-11" db="EMBL/GenBank/DDBJ databases">
        <title>The Damaraland mole rat (Fukomys damarensis) genome and evolution of African mole rats.</title>
        <authorList>
            <person name="Gladyshev V.N."/>
            <person name="Fang X."/>
        </authorList>
    </citation>
    <scope>NUCLEOTIDE SEQUENCE [LARGE SCALE GENOMIC DNA]</scope>
    <source>
        <tissue evidence="2">Liver</tissue>
    </source>
</reference>
<feature type="region of interest" description="Disordered" evidence="1">
    <location>
        <begin position="99"/>
        <end position="124"/>
    </location>
</feature>
<dbReference type="PANTHER" id="PTHR36462:SF1">
    <property type="entry name" value="CHROMOSOME 12 OPEN READING FRAME 71"/>
    <property type="match status" value="1"/>
</dbReference>
<dbReference type="InterPro" id="IPR027908">
    <property type="entry name" value="DUF4640"/>
</dbReference>
<feature type="compositionally biased region" description="Basic residues" evidence="1">
    <location>
        <begin position="258"/>
        <end position="267"/>
    </location>
</feature>
<dbReference type="AlphaFoldDB" id="A0A091CVH7"/>
<sequence length="277" mass="30700">MASSSPSRDASDTEHCDSKAKSTSSPFEGCFPCEDNFSCEDIISLEDPPPKMCPSDSQVPPPQHMLGTDGMRTRVPQCDHNRDDSRWCSRQGIAMTWANDDDFEDSTDNENQSNHKGNQANHQDPALDFFEITPVEDFRLCSCSLAQVRCQEDDAYPDLLTCSSPEEEDAPVPETRPVLRDQCCAETANEMTGSQKSGVPGTSRASSVQAEDGDTCPDSQATTCVNMGRAFRWLKKKILVALHRREDPEKATESGCHRAPKRRRGLRNNRVAPEEAL</sequence>
<keyword evidence="3" id="KW-1185">Reference proteome</keyword>
<evidence type="ECO:0000313" key="2">
    <source>
        <dbReference type="EMBL" id="KFO22582.1"/>
    </source>
</evidence>
<protein>
    <submittedName>
        <fullName evidence="2">Uncharacterized protein</fullName>
    </submittedName>
</protein>
<feature type="region of interest" description="Disordered" evidence="1">
    <location>
        <begin position="189"/>
        <end position="219"/>
    </location>
</feature>
<feature type="compositionally biased region" description="Basic and acidic residues" evidence="1">
    <location>
        <begin position="9"/>
        <end position="20"/>
    </location>
</feature>
<dbReference type="OrthoDB" id="9450944at2759"/>
<evidence type="ECO:0000313" key="3">
    <source>
        <dbReference type="Proteomes" id="UP000028990"/>
    </source>
</evidence>
<evidence type="ECO:0000256" key="1">
    <source>
        <dbReference type="SAM" id="MobiDB-lite"/>
    </source>
</evidence>